<keyword evidence="3" id="KW-1185">Reference proteome</keyword>
<feature type="region of interest" description="Disordered" evidence="1">
    <location>
        <begin position="137"/>
        <end position="359"/>
    </location>
</feature>
<evidence type="ECO:0000256" key="1">
    <source>
        <dbReference type="SAM" id="MobiDB-lite"/>
    </source>
</evidence>
<sequence length="359" mass="38918">MFVNCPVHGPQGHDNRPQLQSGGQDEAASGGSRQQSGGFPQQFCGRGQAASGGSQQPSGGFSQQFCGPVGFKARGGRGGGRGGFQSRGGHQGHNSLDERERELKLRREEIEMRRDELEIREREMELRLKTAHELVLGHLSGTAPTPTPTSTPPYQQQGKRKFDGDDSYGHQQPYKKKWNKNVATDKLSNAAHQHVQGQQQQQLQPQRPQPQQPQQRPPRWKRRLDRQQRWQQHWQQPQTGPVDGEGDMSMHGDHESTPGHAMAPPASMGPLPTPASSGQQGPGNGGGAFANMALPVGSVGAAQGGGVHQLRDQLRGGRPGEDGDGTTTVAPETGIVESAVVARSRDPVDKQLDEDPMRK</sequence>
<feature type="region of interest" description="Disordered" evidence="1">
    <location>
        <begin position="1"/>
        <end position="101"/>
    </location>
</feature>
<reference evidence="2 3" key="1">
    <citation type="journal article" date="2012" name="PLoS Pathog.">
        <title>Diverse lifestyles and strategies of plant pathogenesis encoded in the genomes of eighteen Dothideomycetes fungi.</title>
        <authorList>
            <person name="Ohm R.A."/>
            <person name="Feau N."/>
            <person name="Henrissat B."/>
            <person name="Schoch C.L."/>
            <person name="Horwitz B.A."/>
            <person name="Barry K.W."/>
            <person name="Condon B.J."/>
            <person name="Copeland A.C."/>
            <person name="Dhillon B."/>
            <person name="Glaser F."/>
            <person name="Hesse C.N."/>
            <person name="Kosti I."/>
            <person name="LaButti K."/>
            <person name="Lindquist E.A."/>
            <person name="Lucas S."/>
            <person name="Salamov A.A."/>
            <person name="Bradshaw R.E."/>
            <person name="Ciuffetti L."/>
            <person name="Hamelin R.C."/>
            <person name="Kema G.H.J."/>
            <person name="Lawrence C."/>
            <person name="Scott J.A."/>
            <person name="Spatafora J.W."/>
            <person name="Turgeon B.G."/>
            <person name="de Wit P.J.G.M."/>
            <person name="Zhong S."/>
            <person name="Goodwin S.B."/>
            <person name="Grigoriev I.V."/>
        </authorList>
    </citation>
    <scope>NUCLEOTIDE SEQUENCE [LARGE SCALE GENOMIC DNA]</scope>
    <source>
        <strain evidence="2 3">CIRAD86</strain>
    </source>
</reference>
<gene>
    <name evidence="2" type="ORF">MYCFIDRAFT_77299</name>
</gene>
<feature type="compositionally biased region" description="Low complexity" evidence="1">
    <location>
        <begin position="229"/>
        <end position="238"/>
    </location>
</feature>
<dbReference type="EMBL" id="KB446556">
    <property type="protein sequence ID" value="EME86905.1"/>
    <property type="molecule type" value="Genomic_DNA"/>
</dbReference>
<name>M2ZAQ4_PSEFD</name>
<proteinExistence type="predicted"/>
<accession>M2ZAQ4</accession>
<dbReference type="GeneID" id="19341296"/>
<evidence type="ECO:0000313" key="3">
    <source>
        <dbReference type="Proteomes" id="UP000016932"/>
    </source>
</evidence>
<feature type="compositionally biased region" description="Gly residues" evidence="1">
    <location>
        <begin position="76"/>
        <end position="91"/>
    </location>
</feature>
<feature type="compositionally biased region" description="Basic and acidic residues" evidence="1">
    <location>
        <begin position="309"/>
        <end position="321"/>
    </location>
</feature>
<dbReference type="RefSeq" id="XP_007922766.1">
    <property type="nucleotide sequence ID" value="XM_007924575.1"/>
</dbReference>
<feature type="compositionally biased region" description="Basic and acidic residues" evidence="1">
    <location>
        <begin position="343"/>
        <end position="359"/>
    </location>
</feature>
<dbReference type="AlphaFoldDB" id="M2ZAQ4"/>
<organism evidence="2 3">
    <name type="scientific">Pseudocercospora fijiensis (strain CIRAD86)</name>
    <name type="common">Black leaf streak disease fungus</name>
    <name type="synonym">Mycosphaerella fijiensis</name>
    <dbReference type="NCBI Taxonomy" id="383855"/>
    <lineage>
        <taxon>Eukaryota</taxon>
        <taxon>Fungi</taxon>
        <taxon>Dikarya</taxon>
        <taxon>Ascomycota</taxon>
        <taxon>Pezizomycotina</taxon>
        <taxon>Dothideomycetes</taxon>
        <taxon>Dothideomycetidae</taxon>
        <taxon>Mycosphaerellales</taxon>
        <taxon>Mycosphaerellaceae</taxon>
        <taxon>Pseudocercospora</taxon>
    </lineage>
</organism>
<protein>
    <submittedName>
        <fullName evidence="2">Uncharacterized protein</fullName>
    </submittedName>
</protein>
<dbReference type="KEGG" id="pfj:MYCFIDRAFT_77299"/>
<feature type="compositionally biased region" description="Low complexity" evidence="1">
    <location>
        <begin position="29"/>
        <end position="65"/>
    </location>
</feature>
<feature type="compositionally biased region" description="Low complexity" evidence="1">
    <location>
        <begin position="196"/>
        <end position="206"/>
    </location>
</feature>
<feature type="compositionally biased region" description="Basic and acidic residues" evidence="1">
    <location>
        <begin position="248"/>
        <end position="257"/>
    </location>
</feature>
<dbReference type="HOGENOM" id="CLU_771893_0_0_1"/>
<dbReference type="Proteomes" id="UP000016932">
    <property type="component" value="Unassembled WGS sequence"/>
</dbReference>
<dbReference type="VEuPathDB" id="FungiDB:MYCFIDRAFT_77299"/>
<evidence type="ECO:0000313" key="2">
    <source>
        <dbReference type="EMBL" id="EME86905.1"/>
    </source>
</evidence>